<accession>A0ABR6DBK1</accession>
<evidence type="ECO:0000313" key="4">
    <source>
        <dbReference type="EMBL" id="MBA9063162.1"/>
    </source>
</evidence>
<feature type="domain" description="Transglycosylase SLT" evidence="3">
    <location>
        <begin position="23"/>
        <end position="91"/>
    </location>
</feature>
<comment type="caution">
    <text evidence="4">The sequence shown here is derived from an EMBL/GenBank/DDBJ whole genome shotgun (WGS) entry which is preliminary data.</text>
</comment>
<feature type="compositionally biased region" description="Pro residues" evidence="2">
    <location>
        <begin position="162"/>
        <end position="173"/>
    </location>
</feature>
<feature type="compositionally biased region" description="Polar residues" evidence="2">
    <location>
        <begin position="188"/>
        <end position="199"/>
    </location>
</feature>
<protein>
    <recommendedName>
        <fullName evidence="3">Transglycosylase SLT domain-containing protein</fullName>
    </recommendedName>
</protein>
<comment type="similarity">
    <text evidence="1">Belongs to the virb1 family.</text>
</comment>
<dbReference type="SUPFAM" id="SSF53955">
    <property type="entry name" value="Lysozyme-like"/>
    <property type="match status" value="1"/>
</dbReference>
<dbReference type="RefSeq" id="WP_182592093.1">
    <property type="nucleotide sequence ID" value="NZ_JACJIM010000003.1"/>
</dbReference>
<evidence type="ECO:0000313" key="5">
    <source>
        <dbReference type="Proteomes" id="UP000565455"/>
    </source>
</evidence>
<dbReference type="GeneID" id="96604246"/>
<dbReference type="Pfam" id="PF01464">
    <property type="entry name" value="SLT"/>
    <property type="match status" value="1"/>
</dbReference>
<reference evidence="4 5" key="1">
    <citation type="submission" date="2020-08" db="EMBL/GenBank/DDBJ databases">
        <title>Genomic Encyclopedia of Type Strains, Phase IV (KMG-IV): sequencing the most valuable type-strain genomes for metagenomic binning, comparative biology and taxonomic classification.</title>
        <authorList>
            <person name="Goeker M."/>
        </authorList>
    </citation>
    <scope>NUCLEOTIDE SEQUENCE [LARGE SCALE GENOMIC DNA]</scope>
    <source>
        <strain evidence="4 5">DSM 5686</strain>
    </source>
</reference>
<dbReference type="Proteomes" id="UP000565455">
    <property type="component" value="Unassembled WGS sequence"/>
</dbReference>
<organism evidence="4 5">
    <name type="scientific">Methylobacterium fujisawaense</name>
    <dbReference type="NCBI Taxonomy" id="107400"/>
    <lineage>
        <taxon>Bacteria</taxon>
        <taxon>Pseudomonadati</taxon>
        <taxon>Pseudomonadota</taxon>
        <taxon>Alphaproteobacteria</taxon>
        <taxon>Hyphomicrobiales</taxon>
        <taxon>Methylobacteriaceae</taxon>
        <taxon>Methylobacterium</taxon>
    </lineage>
</organism>
<keyword evidence="5" id="KW-1185">Reference proteome</keyword>
<name>A0ABR6DBK1_9HYPH</name>
<dbReference type="EMBL" id="JACJIM010000003">
    <property type="protein sequence ID" value="MBA9063162.1"/>
    <property type="molecule type" value="Genomic_DNA"/>
</dbReference>
<evidence type="ECO:0000256" key="1">
    <source>
        <dbReference type="ARBA" id="ARBA00009387"/>
    </source>
</evidence>
<dbReference type="InterPro" id="IPR008258">
    <property type="entry name" value="Transglycosylase_SLT_dom_1"/>
</dbReference>
<gene>
    <name evidence="4" type="ORF">GGQ91_002550</name>
</gene>
<dbReference type="Gene3D" id="1.10.530.10">
    <property type="match status" value="1"/>
</dbReference>
<dbReference type="InterPro" id="IPR023346">
    <property type="entry name" value="Lysozyme-like_dom_sf"/>
</dbReference>
<evidence type="ECO:0000259" key="3">
    <source>
        <dbReference type="Pfam" id="PF01464"/>
    </source>
</evidence>
<proteinExistence type="inferred from homology"/>
<feature type="region of interest" description="Disordered" evidence="2">
    <location>
        <begin position="162"/>
        <end position="206"/>
    </location>
</feature>
<evidence type="ECO:0000256" key="2">
    <source>
        <dbReference type="SAM" id="MobiDB-lite"/>
    </source>
</evidence>
<sequence>MPMSPEVAAAIQAAAERSGLNWSRPNYLPRIAQIESSGNPNAKHSGSGAAGLFQFVPRTAKAFGLSNPYDPVEASNAAARLTQSNERTLGKALGRSPTDGEMYLAHQQGAVGASKILANPGSTMGALGLGDAATGNGGSPNMLARDFASKWVGKVDNTPVAPAPTAPVGPPMALPGASPAAASFDLNGPSQGGPTSVTGLPNGGQGPADTGLGLTGILPRLAFGFSPL</sequence>